<dbReference type="AlphaFoldDB" id="A0A1B9C0B4"/>
<name>A0A1B9C0B4_9PROT</name>
<dbReference type="EMBL" id="MASQ01000067">
    <property type="protein sequence ID" value="OCB03409.1"/>
    <property type="molecule type" value="Genomic_DNA"/>
</dbReference>
<proteinExistence type="predicted"/>
<sequence length="71" mass="8237">MIFTYVPAGQKRFSIGEWFALEKWPHSCPSDRFHLFFVVLYGAREYRCGPAPHTESAQVSALIYHAKTFIK</sequence>
<organism evidence="1 2">
    <name type="scientific">Acidithiobacillus ferrivorans</name>
    <dbReference type="NCBI Taxonomy" id="160808"/>
    <lineage>
        <taxon>Bacteria</taxon>
        <taxon>Pseudomonadati</taxon>
        <taxon>Pseudomonadota</taxon>
        <taxon>Acidithiobacillia</taxon>
        <taxon>Acidithiobacillales</taxon>
        <taxon>Acidithiobacillaceae</taxon>
        <taxon>Acidithiobacillus</taxon>
    </lineage>
</organism>
<gene>
    <name evidence="1" type="ORF">BBC27_08055</name>
</gene>
<evidence type="ECO:0000313" key="2">
    <source>
        <dbReference type="Proteomes" id="UP000093129"/>
    </source>
</evidence>
<protein>
    <submittedName>
        <fullName evidence="1">Uncharacterized protein</fullName>
    </submittedName>
</protein>
<comment type="caution">
    <text evidence="1">The sequence shown here is derived from an EMBL/GenBank/DDBJ whole genome shotgun (WGS) entry which is preliminary data.</text>
</comment>
<accession>A0A1B9C0B4</accession>
<dbReference type="Proteomes" id="UP000093129">
    <property type="component" value="Unassembled WGS sequence"/>
</dbReference>
<reference evidence="1 2" key="1">
    <citation type="submission" date="2016-07" db="EMBL/GenBank/DDBJ databases">
        <title>Draft genome of a psychrotolerant acidophile Acidithiobacillus ferrivorans strain YL15.</title>
        <authorList>
            <person name="Peng T."/>
            <person name="Ma L."/>
            <person name="Nan M."/>
            <person name="An N."/>
            <person name="Wang M."/>
            <person name="Qiu G."/>
            <person name="Zeng W."/>
        </authorList>
    </citation>
    <scope>NUCLEOTIDE SEQUENCE [LARGE SCALE GENOMIC DNA]</scope>
    <source>
        <strain evidence="1 2">YL15</strain>
    </source>
</reference>
<evidence type="ECO:0000313" key="1">
    <source>
        <dbReference type="EMBL" id="OCB03409.1"/>
    </source>
</evidence>